<evidence type="ECO:0000313" key="9">
    <source>
        <dbReference type="RefSeq" id="XP_022101572.1"/>
    </source>
</evidence>
<evidence type="ECO:0000256" key="5">
    <source>
        <dbReference type="SAM" id="MobiDB-lite"/>
    </source>
</evidence>
<dbReference type="GO" id="GO:0004930">
    <property type="term" value="F:G protein-coupled receptor activity"/>
    <property type="evidence" value="ECO:0007669"/>
    <property type="project" value="InterPro"/>
</dbReference>
<organism evidence="8 9">
    <name type="scientific">Acanthaster planci</name>
    <name type="common">Crown-of-thorns starfish</name>
    <dbReference type="NCBI Taxonomy" id="133434"/>
    <lineage>
        <taxon>Eukaryota</taxon>
        <taxon>Metazoa</taxon>
        <taxon>Echinodermata</taxon>
        <taxon>Eleutherozoa</taxon>
        <taxon>Asterozoa</taxon>
        <taxon>Asteroidea</taxon>
        <taxon>Valvatacea</taxon>
        <taxon>Valvatida</taxon>
        <taxon>Acanthasteridae</taxon>
        <taxon>Acanthaster</taxon>
    </lineage>
</organism>
<dbReference type="PROSITE" id="PS50262">
    <property type="entry name" value="G_PROTEIN_RECEP_F1_2"/>
    <property type="match status" value="1"/>
</dbReference>
<evidence type="ECO:0000313" key="8">
    <source>
        <dbReference type="Proteomes" id="UP000694845"/>
    </source>
</evidence>
<dbReference type="GeneID" id="110985107"/>
<keyword evidence="2 6" id="KW-0812">Transmembrane</keyword>
<dbReference type="SUPFAM" id="SSF81321">
    <property type="entry name" value="Family A G protein-coupled receptor-like"/>
    <property type="match status" value="1"/>
</dbReference>
<dbReference type="Proteomes" id="UP000694845">
    <property type="component" value="Unplaced"/>
</dbReference>
<feature type="compositionally biased region" description="Polar residues" evidence="5">
    <location>
        <begin position="309"/>
        <end position="321"/>
    </location>
</feature>
<feature type="region of interest" description="Disordered" evidence="5">
    <location>
        <begin position="300"/>
        <end position="321"/>
    </location>
</feature>
<dbReference type="AlphaFoldDB" id="A0A8B7Z9E0"/>
<dbReference type="InterPro" id="IPR017452">
    <property type="entry name" value="GPCR_Rhodpsn_7TM"/>
</dbReference>
<dbReference type="Pfam" id="PF00001">
    <property type="entry name" value="7tm_1"/>
    <property type="match status" value="1"/>
</dbReference>
<dbReference type="OrthoDB" id="5950040at2759"/>
<accession>A0A8B7Z9E0</accession>
<dbReference type="PANTHER" id="PTHR45698:SF1">
    <property type="entry name" value="TRACE AMINE-ASSOCIATED RECEPTOR 13C-LIKE"/>
    <property type="match status" value="1"/>
</dbReference>
<feature type="domain" description="G-protein coupled receptors family 1 profile" evidence="7">
    <location>
        <begin position="16"/>
        <end position="275"/>
    </location>
</feature>
<keyword evidence="8" id="KW-1185">Reference proteome</keyword>
<dbReference type="PRINTS" id="PR00237">
    <property type="entry name" value="GPCRRHODOPSN"/>
</dbReference>
<feature type="transmembrane region" description="Helical" evidence="6">
    <location>
        <begin position="256"/>
        <end position="279"/>
    </location>
</feature>
<dbReference type="InterPro" id="IPR000276">
    <property type="entry name" value="GPCR_Rhodpsn"/>
</dbReference>
<evidence type="ECO:0000256" key="4">
    <source>
        <dbReference type="ARBA" id="ARBA00023136"/>
    </source>
</evidence>
<keyword evidence="3 6" id="KW-1133">Transmembrane helix</keyword>
<name>A0A8B7Z9E0_ACAPL</name>
<comment type="subcellular location">
    <subcellularLocation>
        <location evidence="1">Membrane</location>
    </subcellularLocation>
</comment>
<gene>
    <name evidence="9" type="primary">LOC110985107</name>
</gene>
<feature type="transmembrane region" description="Helical" evidence="6">
    <location>
        <begin position="6"/>
        <end position="26"/>
    </location>
</feature>
<dbReference type="RefSeq" id="XP_022101572.1">
    <property type="nucleotide sequence ID" value="XM_022245880.1"/>
</dbReference>
<reference evidence="9" key="1">
    <citation type="submission" date="2025-08" db="UniProtKB">
        <authorList>
            <consortium name="RefSeq"/>
        </authorList>
    </citation>
    <scope>IDENTIFICATION</scope>
</reference>
<dbReference type="KEGG" id="aplc:110985107"/>
<dbReference type="GO" id="GO:0016020">
    <property type="term" value="C:membrane"/>
    <property type="evidence" value="ECO:0007669"/>
    <property type="project" value="UniProtKB-SubCell"/>
</dbReference>
<evidence type="ECO:0000256" key="6">
    <source>
        <dbReference type="SAM" id="Phobius"/>
    </source>
</evidence>
<sequence length="321" mass="35945">MTTAFNVITVCLTLLGNGTVIIVMLARRQEFSSFTNRLILHQSTIDAIAGVVFFFHRLVKSSNLKVSEENNFLDHLVCRCFDKDTLLWWAYVASTYNLVFISLERFLATCHPIKHRNMLNARKLKIAIGTSWALGFAFALPTLFQMKPSGGRCQPVALGRAVRTLVGSFSVLNQFLVPVGVMIFAYGHIFIKLKTGHGHHSRANAEQDRRSRAKKNVLMTVLMTSVLFVVCWTPSACGYIIITISDSTGRAASQSVYLAVTTLTACNMFVNPIVLFLVYKHFRDQLKDLVLKRLRRNQVHSEQDPPGTALSSKQTNSMEAV</sequence>
<dbReference type="CDD" id="cd00637">
    <property type="entry name" value="7tm_classA_rhodopsin-like"/>
    <property type="match status" value="1"/>
</dbReference>
<feature type="transmembrane region" description="Helical" evidence="6">
    <location>
        <begin position="217"/>
        <end position="244"/>
    </location>
</feature>
<dbReference type="Gene3D" id="1.20.1070.10">
    <property type="entry name" value="Rhodopsin 7-helix transmembrane proteins"/>
    <property type="match status" value="1"/>
</dbReference>
<evidence type="ECO:0000256" key="2">
    <source>
        <dbReference type="ARBA" id="ARBA00022692"/>
    </source>
</evidence>
<keyword evidence="4 6" id="KW-0472">Membrane</keyword>
<feature type="transmembrane region" description="Helical" evidence="6">
    <location>
        <begin position="86"/>
        <end position="103"/>
    </location>
</feature>
<evidence type="ECO:0000259" key="7">
    <source>
        <dbReference type="PROSITE" id="PS50262"/>
    </source>
</evidence>
<feature type="transmembrane region" description="Helical" evidence="6">
    <location>
        <begin position="124"/>
        <end position="144"/>
    </location>
</feature>
<dbReference type="PANTHER" id="PTHR45698">
    <property type="entry name" value="TRACE AMINE-ASSOCIATED RECEPTOR 19N-RELATED"/>
    <property type="match status" value="1"/>
</dbReference>
<feature type="transmembrane region" description="Helical" evidence="6">
    <location>
        <begin position="164"/>
        <end position="186"/>
    </location>
</feature>
<dbReference type="OMA" id="FAYGHIF"/>
<proteinExistence type="predicted"/>
<protein>
    <submittedName>
        <fullName evidence="9">Galanin receptor type 3-like</fullName>
    </submittedName>
</protein>
<feature type="transmembrane region" description="Helical" evidence="6">
    <location>
        <begin position="38"/>
        <end position="59"/>
    </location>
</feature>
<evidence type="ECO:0000256" key="3">
    <source>
        <dbReference type="ARBA" id="ARBA00022989"/>
    </source>
</evidence>
<evidence type="ECO:0000256" key="1">
    <source>
        <dbReference type="ARBA" id="ARBA00004370"/>
    </source>
</evidence>